<proteinExistence type="predicted"/>
<dbReference type="PANTHER" id="PTHR39614">
    <property type="entry name" value="INTEGRAL MEMBRANE PROTEIN"/>
    <property type="match status" value="1"/>
</dbReference>
<dbReference type="PANTHER" id="PTHR39614:SF2">
    <property type="entry name" value="INTEGRAL MEMBRANE PROTEIN"/>
    <property type="match status" value="1"/>
</dbReference>
<dbReference type="Pfam" id="PF20684">
    <property type="entry name" value="Fung_rhodopsin"/>
    <property type="match status" value="1"/>
</dbReference>
<keyword evidence="2" id="KW-1133">Transmembrane helix</keyword>
<dbReference type="AlphaFoldDB" id="A0A0F4GIK7"/>
<keyword evidence="2" id="KW-0472">Membrane</keyword>
<dbReference type="EMBL" id="LAFY01000509">
    <property type="protein sequence ID" value="KJX97274.1"/>
    <property type="molecule type" value="Genomic_DNA"/>
</dbReference>
<feature type="transmembrane region" description="Helical" evidence="2">
    <location>
        <begin position="209"/>
        <end position="229"/>
    </location>
</feature>
<feature type="compositionally biased region" description="Basic and acidic residues" evidence="1">
    <location>
        <begin position="376"/>
        <end position="390"/>
    </location>
</feature>
<feature type="transmembrane region" description="Helical" evidence="2">
    <location>
        <begin position="93"/>
        <end position="117"/>
    </location>
</feature>
<dbReference type="InterPro" id="IPR049326">
    <property type="entry name" value="Rhodopsin_dom_fungi"/>
</dbReference>
<evidence type="ECO:0000256" key="1">
    <source>
        <dbReference type="SAM" id="MobiDB-lite"/>
    </source>
</evidence>
<protein>
    <recommendedName>
        <fullName evidence="3">Rhodopsin domain-containing protein</fullName>
    </recommendedName>
</protein>
<dbReference type="Proteomes" id="UP000033647">
    <property type="component" value="Unassembled WGS sequence"/>
</dbReference>
<feature type="transmembrane region" description="Helical" evidence="2">
    <location>
        <begin position="53"/>
        <end position="73"/>
    </location>
</feature>
<feature type="transmembrane region" description="Helical" evidence="2">
    <location>
        <begin position="174"/>
        <end position="197"/>
    </location>
</feature>
<keyword evidence="2" id="KW-0812">Transmembrane</keyword>
<name>A0A0F4GIK7_9PEZI</name>
<organism evidence="4 5">
    <name type="scientific">Zymoseptoria brevis</name>
    <dbReference type="NCBI Taxonomy" id="1047168"/>
    <lineage>
        <taxon>Eukaryota</taxon>
        <taxon>Fungi</taxon>
        <taxon>Dikarya</taxon>
        <taxon>Ascomycota</taxon>
        <taxon>Pezizomycotina</taxon>
        <taxon>Dothideomycetes</taxon>
        <taxon>Dothideomycetidae</taxon>
        <taxon>Mycosphaerellales</taxon>
        <taxon>Mycosphaerellaceae</taxon>
        <taxon>Zymoseptoria</taxon>
    </lineage>
</organism>
<comment type="caution">
    <text evidence="4">The sequence shown here is derived from an EMBL/GenBank/DDBJ whole genome shotgun (WGS) entry which is preliminary data.</text>
</comment>
<evidence type="ECO:0000313" key="4">
    <source>
        <dbReference type="EMBL" id="KJX97274.1"/>
    </source>
</evidence>
<evidence type="ECO:0000313" key="5">
    <source>
        <dbReference type="Proteomes" id="UP000033647"/>
    </source>
</evidence>
<feature type="region of interest" description="Disordered" evidence="1">
    <location>
        <begin position="288"/>
        <end position="398"/>
    </location>
</feature>
<evidence type="ECO:0000256" key="2">
    <source>
        <dbReference type="SAM" id="Phobius"/>
    </source>
</evidence>
<evidence type="ECO:0000259" key="3">
    <source>
        <dbReference type="Pfam" id="PF20684"/>
    </source>
</evidence>
<feature type="transmembrane region" description="Helical" evidence="2">
    <location>
        <begin position="129"/>
        <end position="154"/>
    </location>
</feature>
<reference evidence="4 5" key="1">
    <citation type="submission" date="2015-03" db="EMBL/GenBank/DDBJ databases">
        <title>RNA-seq based gene annotation and comparative genomics of four Zymoseptoria species reveal species-specific pathogenicity related genes and transposable element activity.</title>
        <authorList>
            <person name="Grandaubert J."/>
            <person name="Bhattacharyya A."/>
            <person name="Stukenbrock E.H."/>
        </authorList>
    </citation>
    <scope>NUCLEOTIDE SEQUENCE [LARGE SCALE GENOMIC DNA]</scope>
    <source>
        <strain evidence="4 5">Zb18110</strain>
    </source>
</reference>
<keyword evidence="5" id="KW-1185">Reference proteome</keyword>
<feature type="transmembrane region" description="Helical" evidence="2">
    <location>
        <begin position="241"/>
        <end position="263"/>
    </location>
</feature>
<accession>A0A0F4GIK7</accession>
<sequence length="398" mass="42742">MAPSNPTYTFSPVTSTDRAGIVWVAGILSFMFTLLVLITRFQIKGHTLGPDDWLIAGATIVATGQYIAVYIGLNEGVGTSSTLLSQDHAGRLAHAVLASEVMFILALMLSKFSVLFFMKRLFTKEHRTAWLCCNLGFILTAIWGVASAIGISVGCGSYMMLYGPARCDGKLARWSITIALDGALEVAYVGLAVLLVYPLQMKRTIKATVVFAFSFRLTCAALAALHGYWMSLYVHSSDPGLAIADVLVWQQVALGYALIATTIPTLKNFIRGYNHALGGGGSSTGKRGLGGGYNLGSHVRSRDQTNNNSGNLSKLQRSSKQNSKQNSGVGAGSKVRQEQEEGFQMGPVSGAYRVGAFHDSGPPRERPSDVGSDDPIIIRRDMSVTVETERASSSWTPT</sequence>
<dbReference type="OrthoDB" id="3897607at2759"/>
<gene>
    <name evidence="4" type="ORF">TI39_contig517g00013</name>
</gene>
<feature type="transmembrane region" description="Helical" evidence="2">
    <location>
        <begin position="20"/>
        <end position="41"/>
    </location>
</feature>
<feature type="domain" description="Rhodopsin" evidence="3">
    <location>
        <begin position="37"/>
        <end position="271"/>
    </location>
</feature>
<dbReference type="STRING" id="1047168.A0A0F4GIK7"/>
<feature type="compositionally biased region" description="Low complexity" evidence="1">
    <location>
        <begin position="312"/>
        <end position="327"/>
    </location>
</feature>